<dbReference type="OMA" id="FIMHIFH"/>
<keyword evidence="2" id="KW-0812">Transmembrane</keyword>
<dbReference type="RefSeq" id="XP_047762222.1">
    <property type="nucleotide sequence ID" value="XM_047904563.1"/>
</dbReference>
<reference evidence="3" key="2">
    <citation type="journal article" date="2022" name="Microb. Genom.">
        <title>A chromosome-scale genome assembly of the tomato pathogen Cladosporium fulvum reveals a compartmentalized genome architecture and the presence of a dispensable chromosome.</title>
        <authorList>
            <person name="Zaccaron A.Z."/>
            <person name="Chen L.H."/>
            <person name="Samaras A."/>
            <person name="Stergiopoulos I."/>
        </authorList>
    </citation>
    <scope>NUCLEOTIDE SEQUENCE</scope>
    <source>
        <strain evidence="3">Race5_Kim</strain>
    </source>
</reference>
<dbReference type="GeneID" id="71985293"/>
<keyword evidence="2" id="KW-0472">Membrane</keyword>
<evidence type="ECO:0000313" key="3">
    <source>
        <dbReference type="EMBL" id="UJO17856.1"/>
    </source>
</evidence>
<evidence type="ECO:0000256" key="2">
    <source>
        <dbReference type="SAM" id="Phobius"/>
    </source>
</evidence>
<reference evidence="3" key="1">
    <citation type="submission" date="2021-12" db="EMBL/GenBank/DDBJ databases">
        <authorList>
            <person name="Zaccaron A."/>
            <person name="Stergiopoulos I."/>
        </authorList>
    </citation>
    <scope>NUCLEOTIDE SEQUENCE</scope>
    <source>
        <strain evidence="3">Race5_Kim</strain>
    </source>
</reference>
<name>A0A9Q8LHQ5_PASFU</name>
<sequence length="596" mass="67704">MSEYALHPQSAWGPGQYQRKTSDPELDIPRPSSQIPWKITIPSMPPVVSARLKAWRRILLDLKVSTTGQLNHVSRAEPAKRLRQYRWIVLPIFLTLCLLVALRALFGHDHHDANARHLDQLVRKFGDVGGGDVAQMRLGSVQAVKGAMGSLASKDEVDPEGDDVDGHHQTDGTFAKLHARQDEAKEGDEDDEDDFDVDTAMPRTDENGRVVPDYREIFSLTTRDRKYFLFWFDGEAAYNPSLIPHPTSAEKWLVVAQHEQPAQAAFAQEIVCTASFLFGVLVCDDATVLPVQPSILGNCQGELAWANLRTGPRDGRMFYGPGEPYFLYGSQSSIACFGQWLQDARMMLESFRLQRPRVGLFRTAVELHRPEPWHEIEKNFFLFWDSRGAAYVHHDVWPNRVFAQLEYHGGVGPDLAPLAAINDSRCMGSFMPNANKQLQSIHQATNSLSITLCKRKDRRCVPTDDNTFIMHIFHHKTYYDFHAVYEPYIMLFRRSAPFEIHAISQRPYWIHGRSDLTEATNSVHYRNKPSDIPPGHTEAIYITSMSWRNHKQKYHGYIDDVIFLAFGIEDARSGAIDIEAGTLLQDLAYCELAMPD</sequence>
<accession>A0A9Q8LHQ5</accession>
<protein>
    <submittedName>
        <fullName evidence="3">Uncharacterized protein</fullName>
    </submittedName>
</protein>
<feature type="compositionally biased region" description="Acidic residues" evidence="1">
    <location>
        <begin position="185"/>
        <end position="197"/>
    </location>
</feature>
<gene>
    <name evidence="3" type="ORF">CLAFUR5_05415</name>
</gene>
<feature type="region of interest" description="Disordered" evidence="1">
    <location>
        <begin position="151"/>
        <end position="206"/>
    </location>
</feature>
<feature type="transmembrane region" description="Helical" evidence="2">
    <location>
        <begin position="85"/>
        <end position="106"/>
    </location>
</feature>
<dbReference type="AlphaFoldDB" id="A0A9Q8LHQ5"/>
<feature type="region of interest" description="Disordered" evidence="1">
    <location>
        <begin position="1"/>
        <end position="25"/>
    </location>
</feature>
<dbReference type="KEGG" id="ffu:CLAFUR5_05415"/>
<dbReference type="OrthoDB" id="2522565at2759"/>
<evidence type="ECO:0000313" key="4">
    <source>
        <dbReference type="Proteomes" id="UP000756132"/>
    </source>
</evidence>
<keyword evidence="2" id="KW-1133">Transmembrane helix</keyword>
<dbReference type="Proteomes" id="UP000756132">
    <property type="component" value="Chromosome 5"/>
</dbReference>
<dbReference type="EMBL" id="CP090167">
    <property type="protein sequence ID" value="UJO17856.1"/>
    <property type="molecule type" value="Genomic_DNA"/>
</dbReference>
<keyword evidence="4" id="KW-1185">Reference proteome</keyword>
<organism evidence="3 4">
    <name type="scientific">Passalora fulva</name>
    <name type="common">Tomato leaf mold</name>
    <name type="synonym">Cladosporium fulvum</name>
    <dbReference type="NCBI Taxonomy" id="5499"/>
    <lineage>
        <taxon>Eukaryota</taxon>
        <taxon>Fungi</taxon>
        <taxon>Dikarya</taxon>
        <taxon>Ascomycota</taxon>
        <taxon>Pezizomycotina</taxon>
        <taxon>Dothideomycetes</taxon>
        <taxon>Dothideomycetidae</taxon>
        <taxon>Mycosphaerellales</taxon>
        <taxon>Mycosphaerellaceae</taxon>
        <taxon>Fulvia</taxon>
    </lineage>
</organism>
<evidence type="ECO:0000256" key="1">
    <source>
        <dbReference type="SAM" id="MobiDB-lite"/>
    </source>
</evidence>
<proteinExistence type="predicted"/>